<name>A0AAE4YDA6_9RHOB</name>
<dbReference type="RefSeq" id="WP_168776001.1">
    <property type="nucleotide sequence ID" value="NZ_JAABNR010000019.1"/>
</dbReference>
<accession>A0AAE4YDA6</accession>
<organism evidence="3 4">
    <name type="scientific">Stagnihabitans tardus</name>
    <dbReference type="NCBI Taxonomy" id="2699202"/>
    <lineage>
        <taxon>Bacteria</taxon>
        <taxon>Pseudomonadati</taxon>
        <taxon>Pseudomonadota</taxon>
        <taxon>Alphaproteobacteria</taxon>
        <taxon>Rhodobacterales</taxon>
        <taxon>Paracoccaceae</taxon>
        <taxon>Stagnihabitans</taxon>
    </lineage>
</organism>
<dbReference type="InterPro" id="IPR005094">
    <property type="entry name" value="Endonuclease_MobA/VirD2"/>
</dbReference>
<dbReference type="Pfam" id="PF03432">
    <property type="entry name" value="Relaxase"/>
    <property type="match status" value="1"/>
</dbReference>
<comment type="caution">
    <text evidence="3">The sequence shown here is derived from an EMBL/GenBank/DDBJ whole genome shotgun (WGS) entry which is preliminary data.</text>
</comment>
<feature type="domain" description="MobA/VirD2-like nuclease" evidence="2">
    <location>
        <begin position="43"/>
        <end position="133"/>
    </location>
</feature>
<feature type="compositionally biased region" description="Basic and acidic residues" evidence="1">
    <location>
        <begin position="183"/>
        <end position="200"/>
    </location>
</feature>
<proteinExistence type="predicted"/>
<protein>
    <submittedName>
        <fullName evidence="3">Relaxase/mobilization nuclease domain-containing protein</fullName>
    </submittedName>
</protein>
<feature type="region of interest" description="Disordered" evidence="1">
    <location>
        <begin position="176"/>
        <end position="200"/>
    </location>
</feature>
<dbReference type="EMBL" id="JAABNR010000019">
    <property type="protein sequence ID" value="NBZ89198.1"/>
    <property type="molecule type" value="Genomic_DNA"/>
</dbReference>
<reference evidence="3" key="1">
    <citation type="submission" date="2020-01" db="EMBL/GenBank/DDBJ databases">
        <authorList>
            <person name="Chen W.-M."/>
        </authorList>
    </citation>
    <scope>NUCLEOTIDE SEQUENCE</scope>
    <source>
        <strain evidence="3">CYK-10</strain>
    </source>
</reference>
<evidence type="ECO:0000256" key="1">
    <source>
        <dbReference type="SAM" id="MobiDB-lite"/>
    </source>
</evidence>
<feature type="compositionally biased region" description="Basic and acidic residues" evidence="1">
    <location>
        <begin position="527"/>
        <end position="547"/>
    </location>
</feature>
<evidence type="ECO:0000313" key="3">
    <source>
        <dbReference type="EMBL" id="NBZ89198.1"/>
    </source>
</evidence>
<sequence length="547" mass="60239">MIKKIRNGGTANGRELATQMDYLFSKSDGLFGNAVVLDAEGKGLSKEERAEIIGDWSEAWRGSPKNGHTTHLLLSFPADVRPDKAKLIAEVWAFEMFQSGEHQDDAWAYVAALHTDRPHPHVHMVINNRGLMRDSWFYMARDHVFNLDTMKERLVAIAAEEGVFLDATSRAERGLMSYGPSRGEVETARREGRAPEPRAKEGRALDAALVTFAQTAETMRGLAQVAALTGLTEVHDRIAETEQALAKGGILHRFQGSADAGRANLARHFEGWMAGAEDRIRKLGAPERNAMRKELYAHATEIALRLGDTRSAELLRMPPQTALYGTAIAGDRVMAGDTVTDLRPSARDVLRNDLVAAAASFGLSSDRIVERLETGAANAWEERAWVRSDLLVLSGRRRLGLRDPAQAKLVAGDLQQFYDKAGTLIDRSVSAELGAQTYRVVSTLRSMGRMMQLDGKVAFRSDRQAERFADDLRDRYGPTIIGDLAAGKIDALAQVIESPQERLLIAKAILAAGKAHQALRPTLQDQTETKQHLGFEAGGGKDWDRER</sequence>
<evidence type="ECO:0000313" key="4">
    <source>
        <dbReference type="Proteomes" id="UP001193501"/>
    </source>
</evidence>
<feature type="region of interest" description="Disordered" evidence="1">
    <location>
        <begin position="521"/>
        <end position="547"/>
    </location>
</feature>
<dbReference type="AlphaFoldDB" id="A0AAE4YDA6"/>
<evidence type="ECO:0000259" key="2">
    <source>
        <dbReference type="Pfam" id="PF03432"/>
    </source>
</evidence>
<gene>
    <name evidence="3" type="ORF">GV832_16535</name>
</gene>
<dbReference type="Proteomes" id="UP001193501">
    <property type="component" value="Unassembled WGS sequence"/>
</dbReference>
<keyword evidence="4" id="KW-1185">Reference proteome</keyword>